<dbReference type="Proteomes" id="UP000075476">
    <property type="component" value="Unassembled WGS sequence"/>
</dbReference>
<evidence type="ECO:0000313" key="3">
    <source>
        <dbReference type="Proteomes" id="UP000075476"/>
    </source>
</evidence>
<organism evidence="2 4">
    <name type="scientific">Bacillus cereus</name>
    <dbReference type="NCBI Taxonomy" id="1396"/>
    <lineage>
        <taxon>Bacteria</taxon>
        <taxon>Bacillati</taxon>
        <taxon>Bacillota</taxon>
        <taxon>Bacilli</taxon>
        <taxon>Bacillales</taxon>
        <taxon>Bacillaceae</taxon>
        <taxon>Bacillus</taxon>
        <taxon>Bacillus cereus group</taxon>
    </lineage>
</organism>
<evidence type="ECO:0000313" key="2">
    <source>
        <dbReference type="EMBL" id="PFF51964.1"/>
    </source>
</evidence>
<reference evidence="2 4" key="2">
    <citation type="submission" date="2017-09" db="EMBL/GenBank/DDBJ databases">
        <title>Large-scale bioinformatics analysis of Bacillus genomes uncovers conserved roles of natural products in bacterial physiology.</title>
        <authorList>
            <consortium name="Agbiome Team Llc"/>
            <person name="Bleich R.M."/>
            <person name="Kirk G.J."/>
            <person name="Santa Maria K.C."/>
            <person name="Allen S.E."/>
            <person name="Farag S."/>
            <person name="Shank E.A."/>
            <person name="Bowers A."/>
        </authorList>
    </citation>
    <scope>NUCLEOTIDE SEQUENCE [LARGE SCALE GENOMIC DNA]</scope>
    <source>
        <strain evidence="2 4">AFS020204</strain>
    </source>
</reference>
<dbReference type="AlphaFoldDB" id="A0A9X6W303"/>
<reference evidence="1 3" key="1">
    <citation type="submission" date="2015-12" db="EMBL/GenBank/DDBJ databases">
        <title>Bacillus cereus Group isolate.</title>
        <authorList>
            <person name="Kovac J."/>
        </authorList>
    </citation>
    <scope>NUCLEOTIDE SEQUENCE [LARGE SCALE GENOMIC DNA]</scope>
    <source>
        <strain evidence="1 3">FSL K6-0073</strain>
    </source>
</reference>
<protein>
    <submittedName>
        <fullName evidence="2">Uncharacterized protein</fullName>
    </submittedName>
</protein>
<dbReference type="EMBL" id="NTSO01000002">
    <property type="protein sequence ID" value="PFF51964.1"/>
    <property type="molecule type" value="Genomic_DNA"/>
</dbReference>
<sequence length="85" mass="9489">MLTMNDVYYGKIFIEEKFDSMLAEYGVIVLGAYNKDLGCFENCLMSGVVNDKLKKLAQDNILGFDGVVVNQLDGLTTLLKRQATM</sequence>
<evidence type="ECO:0000313" key="1">
    <source>
        <dbReference type="EMBL" id="KXY50925.1"/>
    </source>
</evidence>
<name>A0A9X6W303_BACCE</name>
<dbReference type="EMBL" id="LOMO01000001">
    <property type="protein sequence ID" value="KXY50925.1"/>
    <property type="molecule type" value="Genomic_DNA"/>
</dbReference>
<proteinExistence type="predicted"/>
<evidence type="ECO:0000313" key="4">
    <source>
        <dbReference type="Proteomes" id="UP000220210"/>
    </source>
</evidence>
<accession>A0A9X6W303</accession>
<dbReference type="RefSeq" id="WP_000957072.1">
    <property type="nucleotide sequence ID" value="NZ_LOMO01000001.1"/>
</dbReference>
<comment type="caution">
    <text evidence="2">The sequence shown here is derived from an EMBL/GenBank/DDBJ whole genome shotgun (WGS) entry which is preliminary data.</text>
</comment>
<dbReference type="Proteomes" id="UP000220210">
    <property type="component" value="Unassembled WGS sequence"/>
</dbReference>
<gene>
    <name evidence="1" type="ORF">AT268_30735</name>
    <name evidence="2" type="ORF">CN357_04545</name>
</gene>